<dbReference type="GO" id="GO:0005911">
    <property type="term" value="C:cell-cell junction"/>
    <property type="evidence" value="ECO:0007669"/>
    <property type="project" value="TreeGrafter"/>
</dbReference>
<keyword evidence="4" id="KW-0325">Glycoprotein</keyword>
<evidence type="ECO:0000256" key="3">
    <source>
        <dbReference type="ARBA" id="ARBA00023157"/>
    </source>
</evidence>
<accession>A0A1B6FAL3</accession>
<feature type="domain" description="Ig-like" evidence="6">
    <location>
        <begin position="231"/>
        <end position="314"/>
    </location>
</feature>
<evidence type="ECO:0000256" key="1">
    <source>
        <dbReference type="ARBA" id="ARBA00004479"/>
    </source>
</evidence>
<feature type="domain" description="Ig-like" evidence="6">
    <location>
        <begin position="23"/>
        <end position="111"/>
    </location>
</feature>
<dbReference type="PROSITE" id="PS50835">
    <property type="entry name" value="IG_LIKE"/>
    <property type="match status" value="4"/>
</dbReference>
<dbReference type="SMART" id="SM00408">
    <property type="entry name" value="IGc2"/>
    <property type="match status" value="4"/>
</dbReference>
<feature type="non-terminal residue" evidence="7">
    <location>
        <position position="1"/>
    </location>
</feature>
<evidence type="ECO:0000313" key="7">
    <source>
        <dbReference type="EMBL" id="JAS47257.1"/>
    </source>
</evidence>
<dbReference type="PANTHER" id="PTHR11640">
    <property type="entry name" value="NEPHRIN"/>
    <property type="match status" value="1"/>
</dbReference>
<name>A0A1B6FAL3_9HEMI</name>
<dbReference type="InterPro" id="IPR051275">
    <property type="entry name" value="Cell_adhesion_signaling"/>
</dbReference>
<evidence type="ECO:0000256" key="5">
    <source>
        <dbReference type="ARBA" id="ARBA00023319"/>
    </source>
</evidence>
<keyword evidence="2" id="KW-0472">Membrane</keyword>
<dbReference type="GO" id="GO:0098609">
    <property type="term" value="P:cell-cell adhesion"/>
    <property type="evidence" value="ECO:0007669"/>
    <property type="project" value="TreeGrafter"/>
</dbReference>
<feature type="non-terminal residue" evidence="7">
    <location>
        <position position="410"/>
    </location>
</feature>
<comment type="subcellular location">
    <subcellularLocation>
        <location evidence="1">Membrane</location>
        <topology evidence="1">Single-pass type I membrane protein</topology>
    </subcellularLocation>
</comment>
<dbReference type="Pfam" id="PF13927">
    <property type="entry name" value="Ig_3"/>
    <property type="match status" value="3"/>
</dbReference>
<feature type="domain" description="Ig-like" evidence="6">
    <location>
        <begin position="332"/>
        <end position="404"/>
    </location>
</feature>
<proteinExistence type="predicted"/>
<dbReference type="AlphaFoldDB" id="A0A1B6FAL3"/>
<protein>
    <recommendedName>
        <fullName evidence="6">Ig-like domain-containing protein</fullName>
    </recommendedName>
</protein>
<evidence type="ECO:0000256" key="2">
    <source>
        <dbReference type="ARBA" id="ARBA00023136"/>
    </source>
</evidence>
<gene>
    <name evidence="7" type="ORF">g.390</name>
</gene>
<evidence type="ECO:0000256" key="4">
    <source>
        <dbReference type="ARBA" id="ARBA00023180"/>
    </source>
</evidence>
<keyword evidence="5" id="KW-0393">Immunoglobulin domain</keyword>
<dbReference type="InterPro" id="IPR007110">
    <property type="entry name" value="Ig-like_dom"/>
</dbReference>
<dbReference type="GO" id="GO:0050839">
    <property type="term" value="F:cell adhesion molecule binding"/>
    <property type="evidence" value="ECO:0007669"/>
    <property type="project" value="TreeGrafter"/>
</dbReference>
<dbReference type="InterPro" id="IPR013783">
    <property type="entry name" value="Ig-like_fold"/>
</dbReference>
<dbReference type="InterPro" id="IPR003599">
    <property type="entry name" value="Ig_sub"/>
</dbReference>
<dbReference type="InterPro" id="IPR003598">
    <property type="entry name" value="Ig_sub2"/>
</dbReference>
<dbReference type="EMBL" id="GECZ01022512">
    <property type="protein sequence ID" value="JAS47257.1"/>
    <property type="molecule type" value="Transcribed_RNA"/>
</dbReference>
<reference evidence="7" key="1">
    <citation type="submission" date="2015-11" db="EMBL/GenBank/DDBJ databases">
        <title>De novo transcriptome assembly of four potential Pierce s Disease insect vectors from Arizona vineyards.</title>
        <authorList>
            <person name="Tassone E.E."/>
        </authorList>
    </citation>
    <scope>NUCLEOTIDE SEQUENCE</scope>
</reference>
<sequence length="410" mass="44818">YVCTAQNAHGSKSLSTRLIVLSPPIVRIQPDSNELTVRRGERISLVCTASGDPVPALIWSILNNRIMKNLNAVNSKTGELVYVIENAEEANTATYVCEGRSDAGTDRKYINVIVSHDIGPVRGDIPIGSDDDIGYGFDRTNLYTTPHEFLAPVNQDARAVCNVEGLSAGATLDWKRADGNPLPPEWFSRDGVLYMANVQQNASGEYVCFIRYTDGRQLEASRTLVKVVYPPKIILDPPKQYVQPGDDVHVECRVSGDQPIQVTWSAANRTEVDSTHINGVLMFRKITKSDAGRYVCTARNSIGTATAIAEVVVEDNAVSNRDAVEEIVSVIEGQPALLPCVVGDSYASTVRWSRFDGLPIPDGLVIEGSVLRTQSVQQSHAGLYRCEVDLYGNFKSALVRLNVAHCRDVP</sequence>
<organism evidence="7">
    <name type="scientific">Cuerna arida</name>
    <dbReference type="NCBI Taxonomy" id="1464854"/>
    <lineage>
        <taxon>Eukaryota</taxon>
        <taxon>Metazoa</taxon>
        <taxon>Ecdysozoa</taxon>
        <taxon>Arthropoda</taxon>
        <taxon>Hexapoda</taxon>
        <taxon>Insecta</taxon>
        <taxon>Pterygota</taxon>
        <taxon>Neoptera</taxon>
        <taxon>Paraneoptera</taxon>
        <taxon>Hemiptera</taxon>
        <taxon>Auchenorrhyncha</taxon>
        <taxon>Membracoidea</taxon>
        <taxon>Cicadellidae</taxon>
        <taxon>Cicadellinae</taxon>
        <taxon>Proconiini</taxon>
        <taxon>Cuerna</taxon>
    </lineage>
</organism>
<keyword evidence="3" id="KW-1015">Disulfide bond</keyword>
<evidence type="ECO:0000259" key="6">
    <source>
        <dbReference type="PROSITE" id="PS50835"/>
    </source>
</evidence>
<feature type="domain" description="Ig-like" evidence="6">
    <location>
        <begin position="140"/>
        <end position="225"/>
    </location>
</feature>
<dbReference type="SMART" id="SM00409">
    <property type="entry name" value="IG"/>
    <property type="match status" value="4"/>
</dbReference>
<dbReference type="Gene3D" id="2.60.40.10">
    <property type="entry name" value="Immunoglobulins"/>
    <property type="match status" value="4"/>
</dbReference>
<dbReference type="GO" id="GO:0005886">
    <property type="term" value="C:plasma membrane"/>
    <property type="evidence" value="ECO:0007669"/>
    <property type="project" value="TreeGrafter"/>
</dbReference>
<dbReference type="SUPFAM" id="SSF48726">
    <property type="entry name" value="Immunoglobulin"/>
    <property type="match status" value="4"/>
</dbReference>
<dbReference type="FunFam" id="2.60.40.10:FF:000032">
    <property type="entry name" value="palladin isoform X1"/>
    <property type="match status" value="1"/>
</dbReference>
<dbReference type="PANTHER" id="PTHR11640:SF156">
    <property type="entry name" value="HEPARAN SULFATE PROTEOGLYCAN 2"/>
    <property type="match status" value="1"/>
</dbReference>
<dbReference type="InterPro" id="IPR036179">
    <property type="entry name" value="Ig-like_dom_sf"/>
</dbReference>